<keyword evidence="1" id="KW-0479">Metal-binding</keyword>
<gene>
    <name evidence="5" type="ORF">CAUJ_LOCUS11759</name>
</gene>
<organism evidence="5 6">
    <name type="scientific">Caenorhabditis auriculariae</name>
    <dbReference type="NCBI Taxonomy" id="2777116"/>
    <lineage>
        <taxon>Eukaryota</taxon>
        <taxon>Metazoa</taxon>
        <taxon>Ecdysozoa</taxon>
        <taxon>Nematoda</taxon>
        <taxon>Chromadorea</taxon>
        <taxon>Rhabditida</taxon>
        <taxon>Rhabditina</taxon>
        <taxon>Rhabditomorpha</taxon>
        <taxon>Rhabditoidea</taxon>
        <taxon>Rhabditidae</taxon>
        <taxon>Peloderinae</taxon>
        <taxon>Caenorhabditis</taxon>
    </lineage>
</organism>
<evidence type="ECO:0000259" key="4">
    <source>
        <dbReference type="Pfam" id="PF16746"/>
    </source>
</evidence>
<dbReference type="Proteomes" id="UP000835052">
    <property type="component" value="Unassembled WGS sequence"/>
</dbReference>
<dbReference type="Gene3D" id="1.20.1270.60">
    <property type="entry name" value="Arfaptin homology (AH) domain/BAR domain"/>
    <property type="match status" value="1"/>
</dbReference>
<dbReference type="GO" id="GO:0005096">
    <property type="term" value="F:GTPase activator activity"/>
    <property type="evidence" value="ECO:0007669"/>
    <property type="project" value="InterPro"/>
</dbReference>
<evidence type="ECO:0000256" key="3">
    <source>
        <dbReference type="SAM" id="MobiDB-lite"/>
    </source>
</evidence>
<reference evidence="5" key="1">
    <citation type="submission" date="2020-10" db="EMBL/GenBank/DDBJ databases">
        <authorList>
            <person name="Kikuchi T."/>
        </authorList>
    </citation>
    <scope>NUCLEOTIDE SEQUENCE</scope>
    <source>
        <strain evidence="5">NKZ352</strain>
    </source>
</reference>
<dbReference type="SUPFAM" id="SSF103657">
    <property type="entry name" value="BAR/IMD domain-like"/>
    <property type="match status" value="1"/>
</dbReference>
<dbReference type="AlphaFoldDB" id="A0A8S1HS02"/>
<feature type="compositionally biased region" description="Basic and acidic residues" evidence="3">
    <location>
        <begin position="65"/>
        <end position="81"/>
    </location>
</feature>
<dbReference type="PANTHER" id="PTHR23180">
    <property type="entry name" value="CENTAURIN/ARF"/>
    <property type="match status" value="1"/>
</dbReference>
<dbReference type="PANTHER" id="PTHR23180:SF399">
    <property type="entry name" value="BLOWN FUSE, ISOFORM A-RELATED"/>
    <property type="match status" value="1"/>
</dbReference>
<feature type="region of interest" description="Disordered" evidence="3">
    <location>
        <begin position="51"/>
        <end position="82"/>
    </location>
</feature>
<protein>
    <recommendedName>
        <fullName evidence="4">BAR domain-containing protein</fullName>
    </recommendedName>
</protein>
<keyword evidence="2" id="KW-0862">Zinc</keyword>
<dbReference type="GO" id="GO:0046872">
    <property type="term" value="F:metal ion binding"/>
    <property type="evidence" value="ECO:0007669"/>
    <property type="project" value="UniProtKB-KW"/>
</dbReference>
<evidence type="ECO:0000313" key="6">
    <source>
        <dbReference type="Proteomes" id="UP000835052"/>
    </source>
</evidence>
<dbReference type="EMBL" id="CAJGYM010000061">
    <property type="protein sequence ID" value="CAD6195841.1"/>
    <property type="molecule type" value="Genomic_DNA"/>
</dbReference>
<proteinExistence type="predicted"/>
<dbReference type="GO" id="GO:0005737">
    <property type="term" value="C:cytoplasm"/>
    <property type="evidence" value="ECO:0007669"/>
    <property type="project" value="InterPro"/>
</dbReference>
<dbReference type="Pfam" id="PF16746">
    <property type="entry name" value="BAR_3"/>
    <property type="match status" value="1"/>
</dbReference>
<evidence type="ECO:0000256" key="2">
    <source>
        <dbReference type="ARBA" id="ARBA00022833"/>
    </source>
</evidence>
<feature type="domain" description="BAR" evidence="4">
    <location>
        <begin position="140"/>
        <end position="336"/>
    </location>
</feature>
<evidence type="ECO:0000256" key="1">
    <source>
        <dbReference type="ARBA" id="ARBA00022723"/>
    </source>
</evidence>
<comment type="caution">
    <text evidence="5">The sequence shown here is derived from an EMBL/GenBank/DDBJ whole genome shotgun (WGS) entry which is preliminary data.</text>
</comment>
<dbReference type="OrthoDB" id="10070851at2759"/>
<dbReference type="InterPro" id="IPR027267">
    <property type="entry name" value="AH/BAR_dom_sf"/>
</dbReference>
<evidence type="ECO:0000313" key="5">
    <source>
        <dbReference type="EMBL" id="CAD6195841.1"/>
    </source>
</evidence>
<name>A0A8S1HS02_9PELO</name>
<dbReference type="InterPro" id="IPR004148">
    <property type="entry name" value="BAR_dom"/>
</dbReference>
<dbReference type="InterPro" id="IPR045258">
    <property type="entry name" value="ACAP1/2/3-like"/>
</dbReference>
<accession>A0A8S1HS02</accession>
<keyword evidence="6" id="KW-1185">Reference proteome</keyword>
<sequence>MKGLVDLGGTRTYDLADDLPFDLSGLPLCMRLQLNLKVLLILKAHHRDRPRASKGSRCSLANETTRPDGGESVPRMERADSRNQLAYVVEREDEEEFHDAASTLPKLDSRPILKRAVVAQEPDDMTVSNDGVARACPPAIDFNEAIQDSPRFRAVLAQHMLRHVSAMIEHSKNYVNTFYKLTISVNQLCDESFSGNALAQATFQALSDAYAHTVSLSRTYYEHSNIVLYTKLSNFIKDELQKVTESRAHFDNMSASMDEALAKNAAASRSKPVDAVEGRNALTAVGACFAHTTLDYVAQINIAHAHKDHMIIDALWTLVRETSAFFAKGHAVFDEWTASDNGAVADSISAYTSKSKIVERKMQDVHSLVPKVGVGFVKDKYGK</sequence>